<dbReference type="Pfam" id="PF21948">
    <property type="entry name" value="LplA-B_cat"/>
    <property type="match status" value="1"/>
</dbReference>
<comment type="caution">
    <text evidence="9">The sequence shown here is derived from an EMBL/GenBank/DDBJ whole genome shotgun (WGS) entry which is preliminary data.</text>
</comment>
<dbReference type="InterPro" id="IPR045864">
    <property type="entry name" value="aa-tRNA-synth_II/BPL/LPL"/>
</dbReference>
<reference evidence="9 10" key="1">
    <citation type="journal article" date="2021" name="bioRxiv">
        <title>Unique metabolic strategies in Hadean analogues reveal hints for primordial physiology.</title>
        <authorList>
            <person name="Nobu M.K."/>
            <person name="Nakai R."/>
            <person name="Tamazawa S."/>
            <person name="Mori H."/>
            <person name="Toyoda A."/>
            <person name="Ijiri A."/>
            <person name="Suzuki S."/>
            <person name="Kurokawa K."/>
            <person name="Kamagata Y."/>
            <person name="Tamaki H."/>
        </authorList>
    </citation>
    <scope>NUCLEOTIDE SEQUENCE [LARGE SCALE GENOMIC DNA]</scope>
    <source>
        <strain evidence="9">BS525</strain>
    </source>
</reference>
<evidence type="ECO:0000256" key="5">
    <source>
        <dbReference type="ARBA" id="ARBA00024732"/>
    </source>
</evidence>
<gene>
    <name evidence="9" type="primary">lipB_2</name>
    <name evidence="9" type="ORF">DDT42_01894</name>
</gene>
<dbReference type="SUPFAM" id="SSF55681">
    <property type="entry name" value="Class II aaRS and biotin synthetases"/>
    <property type="match status" value="1"/>
</dbReference>
<comment type="function">
    <text evidence="5">Catalyzes the transfer of endogenously produced octanoic acid from octanoyl-acyl-carrier-protein onto the lipoyl domains of lipoate-dependent enzymes. Lipoyl-ACP can also act as a substrate although octanoyl-ACP is likely to be the physiological substrate.</text>
</comment>
<evidence type="ECO:0000256" key="7">
    <source>
        <dbReference type="PIRSR" id="PIRSR016262-3"/>
    </source>
</evidence>
<dbReference type="Gene3D" id="3.30.930.10">
    <property type="entry name" value="Bira Bifunctional Protein, Domain 2"/>
    <property type="match status" value="1"/>
</dbReference>
<name>A0A9E2BI38_PSYF1</name>
<evidence type="ECO:0000313" key="9">
    <source>
        <dbReference type="EMBL" id="MBT9146015.1"/>
    </source>
</evidence>
<evidence type="ECO:0000256" key="4">
    <source>
        <dbReference type="ARBA" id="ARBA00023315"/>
    </source>
</evidence>
<evidence type="ECO:0000256" key="6">
    <source>
        <dbReference type="PIRSR" id="PIRSR016262-1"/>
    </source>
</evidence>
<feature type="active site" description="Acyl-thioester intermediate" evidence="6">
    <location>
        <position position="85"/>
    </location>
</feature>
<dbReference type="EC" id="2.3.1.181" evidence="2"/>
<evidence type="ECO:0000256" key="1">
    <source>
        <dbReference type="ARBA" id="ARBA00004821"/>
    </source>
</evidence>
<proteinExistence type="predicted"/>
<evidence type="ECO:0000259" key="8">
    <source>
        <dbReference type="PROSITE" id="PS51733"/>
    </source>
</evidence>
<evidence type="ECO:0000313" key="10">
    <source>
        <dbReference type="Proteomes" id="UP000811545"/>
    </source>
</evidence>
<sequence>MEQLQLTARRYIFLLEEAIIRTVEHYGINAGRLEGATGVWLPPEKDKPFRKICSIGIKISRFVTMHGFAFNVNTNLDYFSYIHPCGFVDKGVISLKNEFGLEQNFEEVKQFLKNQLVEVFKLEII</sequence>
<dbReference type="InterPro" id="IPR004143">
    <property type="entry name" value="BPL_LPL_catalytic"/>
</dbReference>
<dbReference type="InterPro" id="IPR000544">
    <property type="entry name" value="Octanoyltransferase"/>
</dbReference>
<protein>
    <recommendedName>
        <fullName evidence="2">lipoyl(octanoyl) transferase</fullName>
        <ecNumber evidence="2">2.3.1.181</ecNumber>
    </recommendedName>
</protein>
<evidence type="ECO:0000256" key="3">
    <source>
        <dbReference type="ARBA" id="ARBA00022679"/>
    </source>
</evidence>
<accession>A0A9E2BI38</accession>
<feature type="domain" description="BPL/LPL catalytic" evidence="8">
    <location>
        <begin position="1"/>
        <end position="124"/>
    </location>
</feature>
<dbReference type="PANTHER" id="PTHR10993">
    <property type="entry name" value="OCTANOYLTRANSFERASE"/>
    <property type="match status" value="1"/>
</dbReference>
<organism evidence="9 10">
    <name type="scientific">Psychracetigena formicireducens</name>
    <dbReference type="NCBI Taxonomy" id="2986056"/>
    <lineage>
        <taxon>Bacteria</taxon>
        <taxon>Bacillati</taxon>
        <taxon>Candidatus Lithacetigenota</taxon>
        <taxon>Candidatus Psychracetigena</taxon>
    </lineage>
</organism>
<comment type="pathway">
    <text evidence="1">Protein modification; protein lipoylation via endogenous pathway; protein N(6)-(lipoyl)lysine from octanoyl-[acyl-carrier-protein]: step 1/2.</text>
</comment>
<dbReference type="GO" id="GO:0033819">
    <property type="term" value="F:lipoyl(octanoyl) transferase activity"/>
    <property type="evidence" value="ECO:0007669"/>
    <property type="project" value="UniProtKB-EC"/>
</dbReference>
<dbReference type="NCBIfam" id="TIGR00214">
    <property type="entry name" value="lipB"/>
    <property type="match status" value="1"/>
</dbReference>
<dbReference type="AlphaFoldDB" id="A0A9E2BI38"/>
<evidence type="ECO:0000256" key="2">
    <source>
        <dbReference type="ARBA" id="ARBA00012334"/>
    </source>
</evidence>
<dbReference type="PROSITE" id="PS51733">
    <property type="entry name" value="BPL_LPL_CATALYTIC"/>
    <property type="match status" value="1"/>
</dbReference>
<keyword evidence="3 9" id="KW-0808">Transferase</keyword>
<feature type="site" description="Lowers pKa of active site Cys" evidence="7">
    <location>
        <position position="51"/>
    </location>
</feature>
<keyword evidence="4 9" id="KW-0012">Acyltransferase</keyword>
<dbReference type="Proteomes" id="UP000811545">
    <property type="component" value="Unassembled WGS sequence"/>
</dbReference>
<dbReference type="GO" id="GO:0009249">
    <property type="term" value="P:protein lipoylation"/>
    <property type="evidence" value="ECO:0007669"/>
    <property type="project" value="InterPro"/>
</dbReference>
<dbReference type="PANTHER" id="PTHR10993:SF12">
    <property type="entry name" value="OCTANOYLTRANSFERASE"/>
    <property type="match status" value="1"/>
</dbReference>
<dbReference type="EMBL" id="QLTW01000269">
    <property type="protein sequence ID" value="MBT9146015.1"/>
    <property type="molecule type" value="Genomic_DNA"/>
</dbReference>
<dbReference type="PIRSF" id="PIRSF016262">
    <property type="entry name" value="LPLase"/>
    <property type="match status" value="1"/>
</dbReference>